<accession>A0A8S5QZX6</accession>
<reference evidence="1" key="1">
    <citation type="journal article" date="2021" name="Proc. Natl. Acad. Sci. U.S.A.">
        <title>A Catalog of Tens of Thousands of Viruses from Human Metagenomes Reveals Hidden Associations with Chronic Diseases.</title>
        <authorList>
            <person name="Tisza M.J."/>
            <person name="Buck C.B."/>
        </authorList>
    </citation>
    <scope>NUCLEOTIDE SEQUENCE</scope>
    <source>
        <strain evidence="1">CteBs22</strain>
    </source>
</reference>
<protein>
    <submittedName>
        <fullName evidence="1">Uncharacterized protein</fullName>
    </submittedName>
</protein>
<sequence>MAKKVIKKKPPRKVVYVGPTLKRGLLRQYAVFWDGEYPASIQELRDKSPAVRGLFLPVESLTEARRRVRTKGDLLNTFVSRIQKELGG</sequence>
<name>A0A8S5QZX6_9CAUD</name>
<dbReference type="EMBL" id="BK015784">
    <property type="protein sequence ID" value="DAE24807.1"/>
    <property type="molecule type" value="Genomic_DNA"/>
</dbReference>
<evidence type="ECO:0000313" key="1">
    <source>
        <dbReference type="EMBL" id="DAE24807.1"/>
    </source>
</evidence>
<proteinExistence type="predicted"/>
<organism evidence="1">
    <name type="scientific">Myoviridae sp. cteBs22</name>
    <dbReference type="NCBI Taxonomy" id="2826675"/>
    <lineage>
        <taxon>Viruses</taxon>
        <taxon>Duplodnaviria</taxon>
        <taxon>Heunggongvirae</taxon>
        <taxon>Uroviricota</taxon>
        <taxon>Caudoviricetes</taxon>
    </lineage>
</organism>